<reference evidence="7" key="2">
    <citation type="journal article" date="2023" name="IMA Fungus">
        <title>Comparative genomic study of the Penicillium genus elucidates a diverse pangenome and 15 lateral gene transfer events.</title>
        <authorList>
            <person name="Petersen C."/>
            <person name="Sorensen T."/>
            <person name="Nielsen M.R."/>
            <person name="Sondergaard T.E."/>
            <person name="Sorensen J.L."/>
            <person name="Fitzpatrick D.A."/>
            <person name="Frisvad J.C."/>
            <person name="Nielsen K.L."/>
        </authorList>
    </citation>
    <scope>NUCLEOTIDE SEQUENCE</scope>
    <source>
        <strain evidence="7">IBT 30728</strain>
    </source>
</reference>
<keyword evidence="5" id="KW-0812">Transmembrane</keyword>
<sequence length="845" mass="94622">MPLIAQNPQPRVILGLMTFGPDESKGARITSLDEYKKCLDYFQQQGFNEIDTARIYVGGEQEAFTAKAQWKERGLTLATKWYPLEAGAHKPAVVREKLEQSLKELNTDQVDIFYLHAPDRSVPFAETLEEVNKLHKEGKFVQLGLSNYTAFEVAEIVTTCAERGWVRPTIFQAMYNAITRNIETELVPVCRRYGIDIVIYNPLAGGLFSGKYKTKDVPAEGRYSDKHGTGNNYRNRYFRDANFEALSLIEPVVEKHGLTLIETALRWVRHHSALKMDGEGRDGVIVGVSSFGQLESNLKDLQKGPLPDEVVKALDEAWMVAKPYSANYWHLDLKYTYDTQEALFKPKPKVTSWLGDIVASDNIKLEESREARPDLARTSLDSDDEMALNRPPMHRPNDGRSQQPLLKDDHSPRLDRSSFSHDTEHRPMLHHTRRPTIQSRNSEYDAAQATRKKYIIAAGFLLLSLASFVVQTETAPIQWSPYLGIPLTGDASALGQLTHLPSLAFLPISYITHSSWSLLWPFQLLILRIQKRKLSWEAFWRRHVYLVKTTAQMVQSQDVHLTSRDSHRSPVPYMVKTTAFVTTALTIAGGSWYLAVNLTTASDLTAIYNCSAFFAYAFSIPLLNDKLRLDKILSVCVAIIGVLIVAYGDRPNKAAPDGTAKAGDTEAQNRLLGNIIIGIGSVLYGLYEVLYKRFACPPEGTSPGRGTIFANTFGSMIGCFTLCVLWIPIPILHMLGWETFRLPTGEAAWMLVISVLANATFSGSFLVLISLTSPVLSSVAALLTIFLVAIVDWIRTGQALSVSSIVGGILIMAAFFLLSWSTYRELQEERRKQLENDQVESESDD</sequence>
<reference evidence="7" key="1">
    <citation type="submission" date="2022-12" db="EMBL/GenBank/DDBJ databases">
        <authorList>
            <person name="Petersen C."/>
        </authorList>
    </citation>
    <scope>NUCLEOTIDE SEQUENCE</scope>
    <source>
        <strain evidence="7">IBT 30728</strain>
    </source>
</reference>
<dbReference type="Gene3D" id="3.20.20.100">
    <property type="entry name" value="NADP-dependent oxidoreductase domain"/>
    <property type="match status" value="1"/>
</dbReference>
<keyword evidence="2" id="KW-0256">Endoplasmic reticulum</keyword>
<dbReference type="InterPro" id="IPR023210">
    <property type="entry name" value="NADP_OxRdtase_dom"/>
</dbReference>
<evidence type="ECO:0000256" key="3">
    <source>
        <dbReference type="ARBA" id="ARBA00023002"/>
    </source>
</evidence>
<evidence type="ECO:0000256" key="1">
    <source>
        <dbReference type="ARBA" id="ARBA00004477"/>
    </source>
</evidence>
<dbReference type="InterPro" id="IPR031581">
    <property type="entry name" value="Csg2"/>
</dbReference>
<dbReference type="Pfam" id="PF00248">
    <property type="entry name" value="Aldo_ket_red"/>
    <property type="match status" value="1"/>
</dbReference>
<dbReference type="AlphaFoldDB" id="A0A9X0BYL6"/>
<dbReference type="InterPro" id="IPR026505">
    <property type="entry name" value="Solute_c_fam_35_mem_F3/F4"/>
</dbReference>
<evidence type="ECO:0000313" key="8">
    <source>
        <dbReference type="Proteomes" id="UP001148312"/>
    </source>
</evidence>
<dbReference type="Proteomes" id="UP001148312">
    <property type="component" value="Unassembled WGS sequence"/>
</dbReference>
<feature type="domain" description="NADP-dependent oxidoreductase" evidence="6">
    <location>
        <begin position="12"/>
        <end position="318"/>
    </location>
</feature>
<feature type="transmembrane region" description="Helical" evidence="5">
    <location>
        <begin position="747"/>
        <end position="768"/>
    </location>
</feature>
<dbReference type="SUPFAM" id="SSF51430">
    <property type="entry name" value="NAD(P)-linked oxidoreductase"/>
    <property type="match status" value="1"/>
</dbReference>
<dbReference type="CDD" id="cd19075">
    <property type="entry name" value="AKR_AKR7A1-5"/>
    <property type="match status" value="1"/>
</dbReference>
<organism evidence="7 8">
    <name type="scientific">Penicillium diatomitis</name>
    <dbReference type="NCBI Taxonomy" id="2819901"/>
    <lineage>
        <taxon>Eukaryota</taxon>
        <taxon>Fungi</taxon>
        <taxon>Dikarya</taxon>
        <taxon>Ascomycota</taxon>
        <taxon>Pezizomycotina</taxon>
        <taxon>Eurotiomycetes</taxon>
        <taxon>Eurotiomycetidae</taxon>
        <taxon>Eurotiales</taxon>
        <taxon>Aspergillaceae</taxon>
        <taxon>Penicillium</taxon>
    </lineage>
</organism>
<feature type="compositionally biased region" description="Basic and acidic residues" evidence="4">
    <location>
        <begin position="406"/>
        <end position="427"/>
    </location>
</feature>
<feature type="transmembrane region" description="Helical" evidence="5">
    <location>
        <begin position="606"/>
        <end position="624"/>
    </location>
</feature>
<feature type="transmembrane region" description="Helical" evidence="5">
    <location>
        <begin position="573"/>
        <end position="594"/>
    </location>
</feature>
<evidence type="ECO:0000256" key="5">
    <source>
        <dbReference type="SAM" id="Phobius"/>
    </source>
</evidence>
<comment type="subcellular location">
    <subcellularLocation>
        <location evidence="1">Endoplasmic reticulum membrane</location>
        <topology evidence="1">Multi-pass membrane protein</topology>
    </subcellularLocation>
</comment>
<feature type="transmembrane region" description="Helical" evidence="5">
    <location>
        <begin position="800"/>
        <end position="823"/>
    </location>
</feature>
<dbReference type="PRINTS" id="PR00069">
    <property type="entry name" value="ALDKETRDTASE"/>
</dbReference>
<dbReference type="GO" id="GO:0006874">
    <property type="term" value="P:intracellular calcium ion homeostasis"/>
    <property type="evidence" value="ECO:0007669"/>
    <property type="project" value="InterPro"/>
</dbReference>
<proteinExistence type="predicted"/>
<keyword evidence="5" id="KW-1133">Transmembrane helix</keyword>
<feature type="transmembrane region" description="Helical" evidence="5">
    <location>
        <begin position="708"/>
        <end position="727"/>
    </location>
</feature>
<dbReference type="GeneID" id="81622245"/>
<dbReference type="RefSeq" id="XP_056791955.1">
    <property type="nucleotide sequence ID" value="XM_056931996.1"/>
</dbReference>
<dbReference type="EMBL" id="JAPWDQ010000003">
    <property type="protein sequence ID" value="KAJ5490826.1"/>
    <property type="molecule type" value="Genomic_DNA"/>
</dbReference>
<dbReference type="GO" id="GO:0030234">
    <property type="term" value="F:enzyme regulator activity"/>
    <property type="evidence" value="ECO:0007669"/>
    <property type="project" value="InterPro"/>
</dbReference>
<protein>
    <recommendedName>
        <fullName evidence="6">NADP-dependent oxidoreductase domain-containing protein</fullName>
    </recommendedName>
</protein>
<dbReference type="GO" id="GO:0005789">
    <property type="term" value="C:endoplasmic reticulum membrane"/>
    <property type="evidence" value="ECO:0007669"/>
    <property type="project" value="InterPro"/>
</dbReference>
<keyword evidence="3" id="KW-0560">Oxidoreductase</keyword>
<evidence type="ECO:0000313" key="7">
    <source>
        <dbReference type="EMBL" id="KAJ5490826.1"/>
    </source>
</evidence>
<keyword evidence="8" id="KW-1185">Reference proteome</keyword>
<feature type="transmembrane region" description="Helical" evidence="5">
    <location>
        <begin position="504"/>
        <end position="527"/>
    </location>
</feature>
<gene>
    <name evidence="7" type="ORF">N7539_002393</name>
</gene>
<dbReference type="InterPro" id="IPR036812">
    <property type="entry name" value="NAD(P)_OxRdtase_dom_sf"/>
</dbReference>
<feature type="region of interest" description="Disordered" evidence="4">
    <location>
        <begin position="368"/>
        <end position="443"/>
    </location>
</feature>
<feature type="transmembrane region" description="Helical" evidence="5">
    <location>
        <begin position="775"/>
        <end position="794"/>
    </location>
</feature>
<feature type="transmembrane region" description="Helical" evidence="5">
    <location>
        <begin position="668"/>
        <end position="687"/>
    </location>
</feature>
<keyword evidence="5" id="KW-0472">Membrane</keyword>
<dbReference type="PANTHER" id="PTHR19346:SF4">
    <property type="entry name" value="SUGAR PHOSPHATE TRANSPORTER DOMAIN-CONTAINING PROTEIN"/>
    <property type="match status" value="1"/>
</dbReference>
<dbReference type="GO" id="GO:0016491">
    <property type="term" value="F:oxidoreductase activity"/>
    <property type="evidence" value="ECO:0007669"/>
    <property type="project" value="UniProtKB-KW"/>
</dbReference>
<name>A0A9X0BYL6_9EURO</name>
<evidence type="ECO:0000256" key="4">
    <source>
        <dbReference type="SAM" id="MobiDB-lite"/>
    </source>
</evidence>
<dbReference type="InterPro" id="IPR020471">
    <property type="entry name" value="AKR"/>
</dbReference>
<accession>A0A9X0BYL6</accession>
<dbReference type="SUPFAM" id="SSF103481">
    <property type="entry name" value="Multidrug resistance efflux transporter EmrE"/>
    <property type="match status" value="2"/>
</dbReference>
<comment type="caution">
    <text evidence="7">The sequence shown here is derived from an EMBL/GenBank/DDBJ whole genome shotgun (WGS) entry which is preliminary data.</text>
</comment>
<dbReference type="PANTHER" id="PTHR19346">
    <property type="entry name" value="SUGAR PHOSPHATE TRANSPORTER DOMAIN-CONTAINING PROTEIN"/>
    <property type="match status" value="1"/>
</dbReference>
<evidence type="ECO:0000256" key="2">
    <source>
        <dbReference type="ARBA" id="ARBA00022824"/>
    </source>
</evidence>
<dbReference type="Pfam" id="PF16965">
    <property type="entry name" value="CSG2"/>
    <property type="match status" value="1"/>
</dbReference>
<dbReference type="InterPro" id="IPR037185">
    <property type="entry name" value="EmrE-like"/>
</dbReference>
<evidence type="ECO:0000259" key="6">
    <source>
        <dbReference type="Pfam" id="PF00248"/>
    </source>
</evidence>
<feature type="transmembrane region" description="Helical" evidence="5">
    <location>
        <begin position="631"/>
        <end position="648"/>
    </location>
</feature>